<dbReference type="InterPro" id="IPR050058">
    <property type="entry name" value="Ala-tRNA_ligase"/>
</dbReference>
<dbReference type="GO" id="GO:0008270">
    <property type="term" value="F:zinc ion binding"/>
    <property type="evidence" value="ECO:0007669"/>
    <property type="project" value="UniProtKB-UniRule"/>
</dbReference>
<evidence type="ECO:0000256" key="14">
    <source>
        <dbReference type="HAMAP-Rule" id="MF_00036"/>
    </source>
</evidence>
<dbReference type="GO" id="GO:0000049">
    <property type="term" value="F:tRNA binding"/>
    <property type="evidence" value="ECO:0007669"/>
    <property type="project" value="UniProtKB-KW"/>
</dbReference>
<dbReference type="Gene3D" id="3.10.310.40">
    <property type="match status" value="1"/>
</dbReference>
<dbReference type="Pfam" id="PF01411">
    <property type="entry name" value="tRNA-synt_2c"/>
    <property type="match status" value="1"/>
</dbReference>
<dbReference type="Gene3D" id="3.30.54.20">
    <property type="match status" value="1"/>
</dbReference>
<dbReference type="SUPFAM" id="SSF55186">
    <property type="entry name" value="ThrRS/AlaRS common domain"/>
    <property type="match status" value="1"/>
</dbReference>
<dbReference type="HAMAP" id="MF_00036_B">
    <property type="entry name" value="Ala_tRNA_synth_B"/>
    <property type="match status" value="1"/>
</dbReference>
<dbReference type="GO" id="GO:0005829">
    <property type="term" value="C:cytosol"/>
    <property type="evidence" value="ECO:0007669"/>
    <property type="project" value="TreeGrafter"/>
</dbReference>
<dbReference type="InterPro" id="IPR012947">
    <property type="entry name" value="tRNA_SAD"/>
</dbReference>
<dbReference type="EMBL" id="CP032416">
    <property type="protein sequence ID" value="AYD40124.1"/>
    <property type="molecule type" value="Genomic_DNA"/>
</dbReference>
<keyword evidence="9 14" id="KW-0694">RNA-binding</keyword>
<comment type="similarity">
    <text evidence="2 14">Belongs to the class-II aminoacyl-tRNA synthetase family.</text>
</comment>
<dbReference type="PANTHER" id="PTHR11777">
    <property type="entry name" value="ALANYL-TRNA SYNTHETASE"/>
    <property type="match status" value="1"/>
</dbReference>
<feature type="binding site" evidence="14">
    <location>
        <position position="568"/>
    </location>
    <ligand>
        <name>Zn(2+)</name>
        <dbReference type="ChEBI" id="CHEBI:29105"/>
    </ligand>
</feature>
<evidence type="ECO:0000256" key="7">
    <source>
        <dbReference type="ARBA" id="ARBA00022833"/>
    </source>
</evidence>
<dbReference type="OrthoDB" id="9803884at2"/>
<comment type="function">
    <text evidence="12 14">Catalyzes the attachment of alanine to tRNA(Ala) in a two-step reaction: alanine is first activated by ATP to form Ala-AMP and then transferred to the acceptor end of tRNA(Ala). Also edits incorrectly charged Ser-tRNA(Ala) and Gly-tRNA(Ala) via its editing domain.</text>
</comment>
<dbReference type="SUPFAM" id="SSF101353">
    <property type="entry name" value="Putative anticodon-binding domain of alanyl-tRNA synthetase (AlaRS)"/>
    <property type="match status" value="1"/>
</dbReference>
<dbReference type="GO" id="GO:0016740">
    <property type="term" value="F:transferase activity"/>
    <property type="evidence" value="ECO:0007669"/>
    <property type="project" value="UniProtKB-ARBA"/>
</dbReference>
<comment type="domain">
    <text evidence="14">Consists of three domains; the N-terminal catalytic domain, the editing domain and the C-terminal C-Ala domain. The editing domain removes incorrectly charged amino acids, while the C-Ala domain, along with tRNA(Ala), serves as a bridge to cooperatively bring together the editing and aminoacylation centers thus stimulating deacylation of misacylated tRNAs.</text>
</comment>
<evidence type="ECO:0000256" key="6">
    <source>
        <dbReference type="ARBA" id="ARBA00022741"/>
    </source>
</evidence>
<dbReference type="FunFam" id="3.30.930.10:FF:000004">
    <property type="entry name" value="Alanine--tRNA ligase"/>
    <property type="match status" value="1"/>
</dbReference>
<comment type="subcellular location">
    <subcellularLocation>
        <location evidence="1 14">Cytoplasm</location>
    </subcellularLocation>
</comment>
<evidence type="ECO:0000256" key="5">
    <source>
        <dbReference type="ARBA" id="ARBA00022723"/>
    </source>
</evidence>
<dbReference type="CDD" id="cd00673">
    <property type="entry name" value="AlaRS_core"/>
    <property type="match status" value="1"/>
</dbReference>
<evidence type="ECO:0000256" key="3">
    <source>
        <dbReference type="ARBA" id="ARBA00022555"/>
    </source>
</evidence>
<dbReference type="PANTHER" id="PTHR11777:SF9">
    <property type="entry name" value="ALANINE--TRNA LIGASE, CYTOPLASMIC"/>
    <property type="match status" value="1"/>
</dbReference>
<name>A0A386H390_9CLOT</name>
<dbReference type="Gene3D" id="3.30.980.10">
    <property type="entry name" value="Threonyl-trna Synthetase, Chain A, domain 2"/>
    <property type="match status" value="1"/>
</dbReference>
<gene>
    <name evidence="14" type="primary">alaS</name>
    <name evidence="16" type="ORF">D4Z93_06175</name>
</gene>
<dbReference type="FunFam" id="2.40.30.130:FF:000001">
    <property type="entry name" value="Alanine--tRNA ligase"/>
    <property type="match status" value="1"/>
</dbReference>
<dbReference type="InterPro" id="IPR018165">
    <property type="entry name" value="Ala-tRNA-synth_IIc_core"/>
</dbReference>
<dbReference type="FunFam" id="3.10.310.40:FF:000001">
    <property type="entry name" value="Alanine--tRNA ligase"/>
    <property type="match status" value="1"/>
</dbReference>
<organism evidence="16 17">
    <name type="scientific">Clostridium fermenticellae</name>
    <dbReference type="NCBI Taxonomy" id="2068654"/>
    <lineage>
        <taxon>Bacteria</taxon>
        <taxon>Bacillati</taxon>
        <taxon>Bacillota</taxon>
        <taxon>Clostridia</taxon>
        <taxon>Eubacteriales</taxon>
        <taxon>Clostridiaceae</taxon>
        <taxon>Clostridium</taxon>
    </lineage>
</organism>
<evidence type="ECO:0000256" key="11">
    <source>
        <dbReference type="ARBA" id="ARBA00023146"/>
    </source>
</evidence>
<dbReference type="SUPFAM" id="SSF55681">
    <property type="entry name" value="Class II aaRS and biotin synthetases"/>
    <property type="match status" value="1"/>
</dbReference>
<dbReference type="InterPro" id="IPR003156">
    <property type="entry name" value="DHHA1_dom"/>
</dbReference>
<dbReference type="Gene3D" id="6.10.250.550">
    <property type="match status" value="1"/>
</dbReference>
<reference evidence="16 17" key="1">
    <citation type="journal article" date="2019" name="Int. J. Syst. Evol. Microbiol.">
        <title>Clostridium fermenticellae sp. nov., isolated from the mud in a fermentation cellar for the production of the Chinese liquor, baijiu.</title>
        <authorList>
            <person name="Xu P.X."/>
            <person name="Chai L.J."/>
            <person name="Qiu T."/>
            <person name="Zhang X.J."/>
            <person name="Lu Z.M."/>
            <person name="Xiao C."/>
            <person name="Wang S.T."/>
            <person name="Shen C.H."/>
            <person name="Shi J.S."/>
            <person name="Xu Z.H."/>
        </authorList>
    </citation>
    <scope>NUCLEOTIDE SEQUENCE [LARGE SCALE GENOMIC DNA]</scope>
    <source>
        <strain evidence="16 17">JN500901</strain>
    </source>
</reference>
<keyword evidence="3 14" id="KW-0820">tRNA-binding</keyword>
<dbReference type="GO" id="GO:0006419">
    <property type="term" value="P:alanyl-tRNA aminoacylation"/>
    <property type="evidence" value="ECO:0007669"/>
    <property type="project" value="UniProtKB-UniRule"/>
</dbReference>
<keyword evidence="17" id="KW-1185">Reference proteome</keyword>
<dbReference type="GO" id="GO:0002161">
    <property type="term" value="F:aminoacyl-tRNA deacylase activity"/>
    <property type="evidence" value="ECO:0007669"/>
    <property type="project" value="TreeGrafter"/>
</dbReference>
<protein>
    <recommendedName>
        <fullName evidence="14">Alanine--tRNA ligase</fullName>
        <ecNumber evidence="14">6.1.1.7</ecNumber>
    </recommendedName>
    <alternativeName>
        <fullName evidence="14">Alanyl-tRNA synthetase</fullName>
        <shortName evidence="14">AlaRS</shortName>
    </alternativeName>
</protein>
<dbReference type="FunFam" id="3.30.980.10:FF:000004">
    <property type="entry name" value="Alanine--tRNA ligase, cytoplasmic"/>
    <property type="match status" value="1"/>
</dbReference>
<evidence type="ECO:0000256" key="9">
    <source>
        <dbReference type="ARBA" id="ARBA00022884"/>
    </source>
</evidence>
<dbReference type="GO" id="GO:0140096">
    <property type="term" value="F:catalytic activity, acting on a protein"/>
    <property type="evidence" value="ECO:0007669"/>
    <property type="project" value="UniProtKB-ARBA"/>
</dbReference>
<dbReference type="InterPro" id="IPR002318">
    <property type="entry name" value="Ala-tRNA-lgiase_IIc"/>
</dbReference>
<keyword evidence="10 14" id="KW-0648">Protein biosynthesis</keyword>
<dbReference type="PRINTS" id="PR00980">
    <property type="entry name" value="TRNASYNTHALA"/>
</dbReference>
<evidence type="ECO:0000259" key="15">
    <source>
        <dbReference type="PROSITE" id="PS50860"/>
    </source>
</evidence>
<sequence>MENLGLNDIREKYLSFFEEKEHLRMHSFSLVPKNDKSLLLINAGMAPLKPYFTGLKTPPKKRVATCQKCVRTGDIENVGKTSRHGTFFEMLGNFSFGDYFKREAISWAWEFITKILKLPEDRLYVTIYLDDDEAFEIWSKEIGVDESRIFRLGKEDNFWEHGVGPCGPCSEIHYDKNIERGIIKTVDEFIKAGDDDRVIEFWNLVFTQFDKDEEGNYNRLANPNIDTGMGLERMATIMQNKESIFEVDTIRNILDEVCKIANVKYDENSKEDVSIRVITDHIRSLTFMISDGILPSNEGRGYVLRRLLRRAAKHGKSLGINNAFLYKLADVVIDNSCGNYPELSEKRDYIKRVISLEEQRFDETIDSGMQILDEFMNDMLEKRQTVLSGKKAFKLYDTYGFPIELTEEILEENGMSVDLKEFDEEMDIQRKRARAAREETNYMGTEDTILNKIPLDIETEFEGYNNIEYTSKVILLVRDEQFVDSLNEADDGIIVVQHTPFYAEMGGQVGDTGYIYNDSFKGRVVDCKNNISGKILHFIKVEKGSVKLNDNVNLAVDEERRNKIRRNHTATHILDSALKRVLGDHVHQSGSYLDDERLRFDFNHFKALNSDELKSVERLVNKTIMSGLEVNTRIMNLEEAKKIGAIALFDDKYKDEVRVVSVGDFSMELCGGTHAVNSSEIGLFKIVSETGIAAGIRRIEAITGFRALDFVEGKSDLLKQAAERLKCSDKEIIHKIDLQMREIKEKDKQIEKLNAKLAGGAEDEIIKNVKEINGIKLFTGVVKDVEGDALRTLADKVRSKGGDCVVLLCSIANNKLQFVAMASKNTLAKGVHCGKLIKEVAAIAGGSGGGRPDMAQAGGKLPEKAYEAVEKSAMVMETLVK</sequence>
<dbReference type="SMART" id="SM00863">
    <property type="entry name" value="tRNA_SAD"/>
    <property type="match status" value="1"/>
</dbReference>
<dbReference type="KEGG" id="cfer:D4Z93_06175"/>
<dbReference type="AlphaFoldDB" id="A0A386H390"/>
<keyword evidence="14" id="KW-0963">Cytoplasm</keyword>
<evidence type="ECO:0000256" key="13">
    <source>
        <dbReference type="ARBA" id="ARBA00048300"/>
    </source>
</evidence>
<evidence type="ECO:0000256" key="4">
    <source>
        <dbReference type="ARBA" id="ARBA00022598"/>
    </source>
</evidence>
<dbReference type="NCBIfam" id="TIGR00344">
    <property type="entry name" value="alaS"/>
    <property type="match status" value="1"/>
</dbReference>
<feature type="binding site" evidence="14">
    <location>
        <position position="670"/>
    </location>
    <ligand>
        <name>Zn(2+)</name>
        <dbReference type="ChEBI" id="CHEBI:29105"/>
    </ligand>
</feature>
<dbReference type="FunFam" id="3.30.54.20:FF:000001">
    <property type="entry name" value="Alanine--tRNA ligase"/>
    <property type="match status" value="1"/>
</dbReference>
<comment type="catalytic activity">
    <reaction evidence="13 14">
        <text>tRNA(Ala) + L-alanine + ATP = L-alanyl-tRNA(Ala) + AMP + diphosphate</text>
        <dbReference type="Rhea" id="RHEA:12540"/>
        <dbReference type="Rhea" id="RHEA-COMP:9657"/>
        <dbReference type="Rhea" id="RHEA-COMP:9923"/>
        <dbReference type="ChEBI" id="CHEBI:30616"/>
        <dbReference type="ChEBI" id="CHEBI:33019"/>
        <dbReference type="ChEBI" id="CHEBI:57972"/>
        <dbReference type="ChEBI" id="CHEBI:78442"/>
        <dbReference type="ChEBI" id="CHEBI:78497"/>
        <dbReference type="ChEBI" id="CHEBI:456215"/>
        <dbReference type="EC" id="6.1.1.7"/>
    </reaction>
</comment>
<evidence type="ECO:0000256" key="8">
    <source>
        <dbReference type="ARBA" id="ARBA00022840"/>
    </source>
</evidence>
<dbReference type="GO" id="GO:0004813">
    <property type="term" value="F:alanine-tRNA ligase activity"/>
    <property type="evidence" value="ECO:0007669"/>
    <property type="project" value="UniProtKB-UniRule"/>
</dbReference>
<keyword evidence="7 14" id="KW-0862">Zinc</keyword>
<dbReference type="SUPFAM" id="SSF50447">
    <property type="entry name" value="Translation proteins"/>
    <property type="match status" value="1"/>
</dbReference>
<proteinExistence type="inferred from homology"/>
<dbReference type="InterPro" id="IPR045864">
    <property type="entry name" value="aa-tRNA-synth_II/BPL/LPL"/>
</dbReference>
<evidence type="ECO:0000313" key="16">
    <source>
        <dbReference type="EMBL" id="AYD40124.1"/>
    </source>
</evidence>
<dbReference type="Pfam" id="PF02272">
    <property type="entry name" value="DHHA1"/>
    <property type="match status" value="1"/>
</dbReference>
<evidence type="ECO:0000256" key="1">
    <source>
        <dbReference type="ARBA" id="ARBA00004496"/>
    </source>
</evidence>
<keyword evidence="8 14" id="KW-0067">ATP-binding</keyword>
<keyword evidence="5 14" id="KW-0479">Metal-binding</keyword>
<dbReference type="Gene3D" id="3.30.930.10">
    <property type="entry name" value="Bira Bifunctional Protein, Domain 2"/>
    <property type="match status" value="1"/>
</dbReference>
<dbReference type="InterPro" id="IPR018162">
    <property type="entry name" value="Ala-tRNA-ligase_IIc_anticod-bd"/>
</dbReference>
<dbReference type="InterPro" id="IPR018164">
    <property type="entry name" value="Ala-tRNA-synth_IIc_N"/>
</dbReference>
<evidence type="ECO:0000256" key="2">
    <source>
        <dbReference type="ARBA" id="ARBA00008226"/>
    </source>
</evidence>
<keyword evidence="4 14" id="KW-0436">Ligase</keyword>
<dbReference type="Pfam" id="PF07973">
    <property type="entry name" value="tRNA_SAD"/>
    <property type="match status" value="1"/>
</dbReference>
<dbReference type="PROSITE" id="PS50860">
    <property type="entry name" value="AA_TRNA_LIGASE_II_ALA"/>
    <property type="match status" value="1"/>
</dbReference>
<dbReference type="EC" id="6.1.1.7" evidence="14"/>
<dbReference type="InterPro" id="IPR018163">
    <property type="entry name" value="Thr/Ala-tRNA-synth_IIc_edit"/>
</dbReference>
<dbReference type="InterPro" id="IPR009000">
    <property type="entry name" value="Transl_B-barrel_sf"/>
</dbReference>
<evidence type="ECO:0000256" key="12">
    <source>
        <dbReference type="ARBA" id="ARBA00024779"/>
    </source>
</evidence>
<dbReference type="Proteomes" id="UP000266301">
    <property type="component" value="Chromosome"/>
</dbReference>
<dbReference type="Gene3D" id="2.40.30.130">
    <property type="match status" value="1"/>
</dbReference>
<dbReference type="RefSeq" id="WP_119971363.1">
    <property type="nucleotide sequence ID" value="NZ_CP032416.1"/>
</dbReference>
<feature type="binding site" evidence="14">
    <location>
        <position position="674"/>
    </location>
    <ligand>
        <name>Zn(2+)</name>
        <dbReference type="ChEBI" id="CHEBI:29105"/>
    </ligand>
</feature>
<dbReference type="InterPro" id="IPR023033">
    <property type="entry name" value="Ala_tRNA_ligase_euk/bac"/>
</dbReference>
<keyword evidence="6 14" id="KW-0547">Nucleotide-binding</keyword>
<comment type="cofactor">
    <cofactor evidence="14">
        <name>Zn(2+)</name>
        <dbReference type="ChEBI" id="CHEBI:29105"/>
    </cofactor>
    <text evidence="14">Binds 1 zinc ion per subunit.</text>
</comment>
<feature type="domain" description="Alanyl-transfer RNA synthetases family profile" evidence="15">
    <location>
        <begin position="4"/>
        <end position="713"/>
    </location>
</feature>
<dbReference type="GO" id="GO:0005524">
    <property type="term" value="F:ATP binding"/>
    <property type="evidence" value="ECO:0007669"/>
    <property type="project" value="UniProtKB-UniRule"/>
</dbReference>
<evidence type="ECO:0000313" key="17">
    <source>
        <dbReference type="Proteomes" id="UP000266301"/>
    </source>
</evidence>
<accession>A0A386H390</accession>
<evidence type="ECO:0000256" key="10">
    <source>
        <dbReference type="ARBA" id="ARBA00022917"/>
    </source>
</evidence>
<feature type="binding site" evidence="14">
    <location>
        <position position="572"/>
    </location>
    <ligand>
        <name>Zn(2+)</name>
        <dbReference type="ChEBI" id="CHEBI:29105"/>
    </ligand>
</feature>
<keyword evidence="11 14" id="KW-0030">Aminoacyl-tRNA synthetase</keyword>